<keyword evidence="8" id="KW-1185">Reference proteome</keyword>
<sequence>MLEEAESEPEEEGEEVKYSVIHLVFGHPAEVGKGVEALLGITTQERISGEEKGLDAIWEEVKSAGTEKDCANLQYILHAVAQEESSLPPHVVKDYKNGCYHGGRLAEGDYDFGHAGMTFQSFMEREEAKLAGLNEPELCSIRLYTTSSFPLFNRPLRQGVKPHPMAITVTVADFLINGIKKLRAVAASKPGFQDEKRLYRGMKNADLDLVKFKAEGGAEFAAMSTTPTLEVAHSYSRSNRPLLFMFLAKGYSKGVEISWCSVYPKEDEVLYPPGTFLRYVRDKKDPEGTKIIQIEPQIP</sequence>
<keyword evidence="6" id="KW-0521">NADP</keyword>
<dbReference type="Gene3D" id="3.90.176.10">
    <property type="entry name" value="Toxin ADP-ribosyltransferase, Chain A, domain 1"/>
    <property type="match status" value="1"/>
</dbReference>
<protein>
    <recommendedName>
        <fullName evidence="6">NAD(P)(+)--arginine ADP-ribosyltransferase</fullName>
        <ecNumber evidence="6">2.4.2.31</ecNumber>
    </recommendedName>
    <alternativeName>
        <fullName evidence="6">Mono(ADP-ribosyl)transferase</fullName>
    </alternativeName>
</protein>
<dbReference type="EC" id="2.4.2.31" evidence="6"/>
<name>A0ABN9W4K9_9DINO</name>
<dbReference type="PROSITE" id="PS51996">
    <property type="entry name" value="TR_MART"/>
    <property type="match status" value="1"/>
</dbReference>
<dbReference type="SUPFAM" id="SSF56399">
    <property type="entry name" value="ADP-ribosylation"/>
    <property type="match status" value="1"/>
</dbReference>
<comment type="catalytic activity">
    <reaction evidence="5 6">
        <text>L-arginyl-[protein] + NAD(+) = N(omega)-(ADP-D-ribosyl)-L-arginyl-[protein] + nicotinamide + H(+)</text>
        <dbReference type="Rhea" id="RHEA:19149"/>
        <dbReference type="Rhea" id="RHEA-COMP:10532"/>
        <dbReference type="Rhea" id="RHEA-COMP:15087"/>
        <dbReference type="ChEBI" id="CHEBI:15378"/>
        <dbReference type="ChEBI" id="CHEBI:17154"/>
        <dbReference type="ChEBI" id="CHEBI:29965"/>
        <dbReference type="ChEBI" id="CHEBI:57540"/>
        <dbReference type="ChEBI" id="CHEBI:142554"/>
        <dbReference type="EC" id="2.4.2.31"/>
    </reaction>
</comment>
<evidence type="ECO:0000256" key="6">
    <source>
        <dbReference type="RuleBase" id="RU361228"/>
    </source>
</evidence>
<accession>A0ABN9W4K9</accession>
<evidence type="ECO:0000313" key="7">
    <source>
        <dbReference type="EMBL" id="CAK0881030.1"/>
    </source>
</evidence>
<keyword evidence="3 6" id="KW-0808">Transferase</keyword>
<dbReference type="EMBL" id="CAUYUJ010018142">
    <property type="protein sequence ID" value="CAK0881030.1"/>
    <property type="molecule type" value="Genomic_DNA"/>
</dbReference>
<proteinExistence type="inferred from homology"/>
<keyword evidence="2 6" id="KW-0328">Glycosyltransferase</keyword>
<evidence type="ECO:0000256" key="3">
    <source>
        <dbReference type="ARBA" id="ARBA00022679"/>
    </source>
</evidence>
<evidence type="ECO:0000256" key="5">
    <source>
        <dbReference type="ARBA" id="ARBA00047597"/>
    </source>
</evidence>
<dbReference type="Pfam" id="PF01129">
    <property type="entry name" value="ART"/>
    <property type="match status" value="1"/>
</dbReference>
<dbReference type="Proteomes" id="UP001189429">
    <property type="component" value="Unassembled WGS sequence"/>
</dbReference>
<keyword evidence="6" id="KW-0520">NAD</keyword>
<evidence type="ECO:0000256" key="1">
    <source>
        <dbReference type="ARBA" id="ARBA00009558"/>
    </source>
</evidence>
<reference evidence="7" key="1">
    <citation type="submission" date="2023-10" db="EMBL/GenBank/DDBJ databases">
        <authorList>
            <person name="Chen Y."/>
            <person name="Shah S."/>
            <person name="Dougan E. K."/>
            <person name="Thang M."/>
            <person name="Chan C."/>
        </authorList>
    </citation>
    <scope>NUCLEOTIDE SEQUENCE [LARGE SCALE GENOMIC DNA]</scope>
</reference>
<keyword evidence="4" id="KW-0548">Nucleotidyltransferase</keyword>
<evidence type="ECO:0000313" key="8">
    <source>
        <dbReference type="Proteomes" id="UP001189429"/>
    </source>
</evidence>
<comment type="caution">
    <text evidence="7">The sequence shown here is derived from an EMBL/GenBank/DDBJ whole genome shotgun (WGS) entry which is preliminary data.</text>
</comment>
<organism evidence="7 8">
    <name type="scientific">Prorocentrum cordatum</name>
    <dbReference type="NCBI Taxonomy" id="2364126"/>
    <lineage>
        <taxon>Eukaryota</taxon>
        <taxon>Sar</taxon>
        <taxon>Alveolata</taxon>
        <taxon>Dinophyceae</taxon>
        <taxon>Prorocentrales</taxon>
        <taxon>Prorocentraceae</taxon>
        <taxon>Prorocentrum</taxon>
    </lineage>
</organism>
<evidence type="ECO:0000256" key="4">
    <source>
        <dbReference type="ARBA" id="ARBA00022695"/>
    </source>
</evidence>
<comment type="similarity">
    <text evidence="1 6">Belongs to the Arg-specific ADP-ribosyltransferase family.</text>
</comment>
<evidence type="ECO:0000256" key="2">
    <source>
        <dbReference type="ARBA" id="ARBA00022676"/>
    </source>
</evidence>
<gene>
    <name evidence="7" type="ORF">PCOR1329_LOCUS63994</name>
</gene>
<dbReference type="InterPro" id="IPR000768">
    <property type="entry name" value="ART"/>
</dbReference>